<comment type="similarity">
    <text evidence="1">Belongs to the IMPACT family.</text>
</comment>
<dbReference type="InterPro" id="IPR036956">
    <property type="entry name" value="Impact_N_sf"/>
</dbReference>
<evidence type="ECO:0000259" key="2">
    <source>
        <dbReference type="Pfam" id="PF01205"/>
    </source>
</evidence>
<dbReference type="EMBL" id="FUYB01000014">
    <property type="protein sequence ID" value="SKA86053.1"/>
    <property type="molecule type" value="Genomic_DNA"/>
</dbReference>
<dbReference type="Gene3D" id="3.30.230.30">
    <property type="entry name" value="Impact, N-terminal domain"/>
    <property type="match status" value="1"/>
</dbReference>
<evidence type="ECO:0000313" key="4">
    <source>
        <dbReference type="Proteomes" id="UP000190460"/>
    </source>
</evidence>
<feature type="domain" description="Impact N-terminal" evidence="2">
    <location>
        <begin position="18"/>
        <end position="124"/>
    </location>
</feature>
<evidence type="ECO:0000313" key="3">
    <source>
        <dbReference type="EMBL" id="SKA86053.1"/>
    </source>
</evidence>
<dbReference type="Pfam" id="PF01205">
    <property type="entry name" value="Impact_N"/>
    <property type="match status" value="1"/>
</dbReference>
<dbReference type="GO" id="GO:0005737">
    <property type="term" value="C:cytoplasm"/>
    <property type="evidence" value="ECO:0007669"/>
    <property type="project" value="TreeGrafter"/>
</dbReference>
<dbReference type="GO" id="GO:0006446">
    <property type="term" value="P:regulation of translational initiation"/>
    <property type="evidence" value="ECO:0007669"/>
    <property type="project" value="TreeGrafter"/>
</dbReference>
<dbReference type="OrthoDB" id="9813771at2"/>
<evidence type="ECO:0000256" key="1">
    <source>
        <dbReference type="ARBA" id="ARBA00007665"/>
    </source>
</evidence>
<accession>A0A1T4X8X8</accession>
<dbReference type="InterPro" id="IPR015796">
    <property type="entry name" value="Impact_YigZ-like"/>
</dbReference>
<proteinExistence type="inferred from homology"/>
<dbReference type="GO" id="GO:0032561">
    <property type="term" value="F:guanyl ribonucleotide binding"/>
    <property type="evidence" value="ECO:0007669"/>
    <property type="project" value="UniProtKB-ARBA"/>
</dbReference>
<organism evidence="3 4">
    <name type="scientific">Thiothrix eikelboomii</name>
    <dbReference type="NCBI Taxonomy" id="92487"/>
    <lineage>
        <taxon>Bacteria</taxon>
        <taxon>Pseudomonadati</taxon>
        <taxon>Pseudomonadota</taxon>
        <taxon>Gammaproteobacteria</taxon>
        <taxon>Thiotrichales</taxon>
        <taxon>Thiotrichaceae</taxon>
        <taxon>Thiothrix</taxon>
    </lineage>
</organism>
<dbReference type="GO" id="GO:0043168">
    <property type="term" value="F:anion binding"/>
    <property type="evidence" value="ECO:0007669"/>
    <property type="project" value="UniProtKB-ARBA"/>
</dbReference>
<dbReference type="InterPro" id="IPR035647">
    <property type="entry name" value="EFG_III/V"/>
</dbReference>
<dbReference type="AlphaFoldDB" id="A0A1T4X8X8"/>
<dbReference type="InterPro" id="IPR001498">
    <property type="entry name" value="Impact_N"/>
</dbReference>
<reference evidence="3 4" key="1">
    <citation type="submission" date="2017-02" db="EMBL/GenBank/DDBJ databases">
        <authorList>
            <person name="Peterson S.W."/>
        </authorList>
    </citation>
    <scope>NUCLEOTIDE SEQUENCE [LARGE SCALE GENOMIC DNA]</scope>
    <source>
        <strain evidence="3 4">ATCC 49788</strain>
    </source>
</reference>
<dbReference type="PANTHER" id="PTHR16301">
    <property type="entry name" value="IMPACT-RELATED"/>
    <property type="match status" value="1"/>
</dbReference>
<name>A0A1T4X8X8_9GAMM</name>
<dbReference type="InterPro" id="IPR020568">
    <property type="entry name" value="Ribosomal_Su5_D2-typ_SF"/>
</dbReference>
<gene>
    <name evidence="3" type="ORF">SAMN02745130_02670</name>
</gene>
<dbReference type="SUPFAM" id="SSF54980">
    <property type="entry name" value="EF-G C-terminal domain-like"/>
    <property type="match status" value="1"/>
</dbReference>
<dbReference type="RefSeq" id="WP_078923124.1">
    <property type="nucleotide sequence ID" value="NZ_FUYB01000014.1"/>
</dbReference>
<dbReference type="NCBIfam" id="TIGR00257">
    <property type="entry name" value="IMPACT_YIGZ"/>
    <property type="match status" value="1"/>
</dbReference>
<protein>
    <submittedName>
        <fullName evidence="3">Uncharacterized protein, YigZ family</fullName>
    </submittedName>
</protein>
<dbReference type="InterPro" id="IPR023582">
    <property type="entry name" value="Impact"/>
</dbReference>
<keyword evidence="4" id="KW-1185">Reference proteome</keyword>
<dbReference type="InterPro" id="IPR020569">
    <property type="entry name" value="UPF0029_Impact_CS"/>
</dbReference>
<dbReference type="GO" id="GO:0017111">
    <property type="term" value="F:ribonucleoside triphosphate phosphatase activity"/>
    <property type="evidence" value="ECO:0007669"/>
    <property type="project" value="UniProtKB-ARBA"/>
</dbReference>
<dbReference type="SUPFAM" id="SSF54211">
    <property type="entry name" value="Ribosomal protein S5 domain 2-like"/>
    <property type="match status" value="1"/>
</dbReference>
<dbReference type="PANTHER" id="PTHR16301:SF20">
    <property type="entry name" value="IMPACT FAMILY MEMBER YIGZ"/>
    <property type="match status" value="1"/>
</dbReference>
<dbReference type="Proteomes" id="UP000190460">
    <property type="component" value="Unassembled WGS sequence"/>
</dbReference>
<dbReference type="PROSITE" id="PS00910">
    <property type="entry name" value="UPF0029"/>
    <property type="match status" value="1"/>
</dbReference>
<sequence>MSSFLIPATTACCEQTIKNSQFIGFIAPAPSAEAAHEFIAKIKLQYPDARHVCWAFIAGKPKQTTLVSCSDDGEPAGTAGKPMLNVLLHSELGEVVAVVVRYFGGIKLGTGGLARAYSSSVTRTIQQTPTCLKIAMQALQITAPYALEDAVRRCLTDWKCQILKVEYLPELQINGLCPISVQTQVQQALGELGRGQVLVEFLSE</sequence>